<keyword evidence="6" id="KW-0303">Gap junction</keyword>
<evidence type="ECO:0000256" key="6">
    <source>
        <dbReference type="ARBA" id="ARBA00022868"/>
    </source>
</evidence>
<evidence type="ECO:0000313" key="14">
    <source>
        <dbReference type="Proteomes" id="UP000675881"/>
    </source>
</evidence>
<comment type="function">
    <text evidence="12">Structural component of the gap junctions.</text>
</comment>
<proteinExistence type="inferred from homology"/>
<evidence type="ECO:0000256" key="10">
    <source>
        <dbReference type="ARBA" id="ARBA00023136"/>
    </source>
</evidence>
<sequence length="395" mass="46414">MWKILEEVNAGQPTFPSLPLALPTLHYHHNLLNVSSPIQRYLTLQPIFMTCQGWSSQYARYIFAAKSLSEGKPCPHRLIGVSPPLDVPDDVFDLYCWIHSTYTIPRALSLRVGDEVAHPGVITSNVEEEDDKRYVSYYQWVGFTLFFQSILFYVPRWLWKNWEAGKITALMMDLDIGVVSEVEKKQKKKLLLDYLYDNLKNHNWWAYRYFFCELLACLNIIGQMFLMDRFFEGAFLTFGLEVMAFAERDQEDRLDPMIYVFPRMTKCTFHKFGASGDVEKHDALCILPLNIVNEKIYIFLWFWFLILGALSALVVLYRLVIIFSPRIRAYLLYIRFRLIKREVINVIVKKSKMGDWFLFYMLGQNVDNIIFKEVMHELARRLGHQGKDFSANSEP</sequence>
<dbReference type="GO" id="GO:0005243">
    <property type="term" value="F:gap junction channel activity"/>
    <property type="evidence" value="ECO:0007669"/>
    <property type="project" value="TreeGrafter"/>
</dbReference>
<dbReference type="PANTHER" id="PTHR11893:SF40">
    <property type="entry name" value="INNEXIN SHAKING-B"/>
    <property type="match status" value="1"/>
</dbReference>
<comment type="subcellular location">
    <subcellularLocation>
        <location evidence="1">Cell junction</location>
        <location evidence="1">Gap junction</location>
    </subcellularLocation>
    <subcellularLocation>
        <location evidence="2 12">Cell membrane</location>
        <topology evidence="2 12">Multi-pass membrane protein</topology>
    </subcellularLocation>
</comment>
<evidence type="ECO:0000256" key="9">
    <source>
        <dbReference type="ARBA" id="ARBA00023065"/>
    </source>
</evidence>
<dbReference type="GO" id="GO:0005921">
    <property type="term" value="C:gap junction"/>
    <property type="evidence" value="ECO:0007669"/>
    <property type="project" value="UniProtKB-SubCell"/>
</dbReference>
<feature type="transmembrane region" description="Helical" evidence="12">
    <location>
        <begin position="206"/>
        <end position="226"/>
    </location>
</feature>
<keyword evidence="11 12" id="KW-0407">Ion channel</keyword>
<dbReference type="Pfam" id="PF00876">
    <property type="entry name" value="Innexin"/>
    <property type="match status" value="1"/>
</dbReference>
<gene>
    <name evidence="12" type="primary">inx</name>
    <name evidence="13" type="ORF">LSAA_973</name>
</gene>
<keyword evidence="7" id="KW-0965">Cell junction</keyword>
<keyword evidence="3 12" id="KW-0813">Transport</keyword>
<keyword evidence="8 12" id="KW-1133">Transmembrane helix</keyword>
<reference evidence="13" key="1">
    <citation type="submission" date="2021-02" db="EMBL/GenBank/DDBJ databases">
        <authorList>
            <person name="Bekaert M."/>
        </authorList>
    </citation>
    <scope>NUCLEOTIDE SEQUENCE</scope>
    <source>
        <strain evidence="13">IoA-00</strain>
    </source>
</reference>
<keyword evidence="10 12" id="KW-0472">Membrane</keyword>
<keyword evidence="14" id="KW-1185">Reference proteome</keyword>
<keyword evidence="5 12" id="KW-0812">Transmembrane</keyword>
<dbReference type="GO" id="GO:0005886">
    <property type="term" value="C:plasma membrane"/>
    <property type="evidence" value="ECO:0007669"/>
    <property type="project" value="UniProtKB-SubCell"/>
</dbReference>
<feature type="transmembrane region" description="Helical" evidence="12">
    <location>
        <begin position="296"/>
        <end position="320"/>
    </location>
</feature>
<keyword evidence="9 12" id="KW-0406">Ion transport</keyword>
<evidence type="ECO:0000256" key="3">
    <source>
        <dbReference type="ARBA" id="ARBA00022448"/>
    </source>
</evidence>
<evidence type="ECO:0000256" key="11">
    <source>
        <dbReference type="ARBA" id="ARBA00023303"/>
    </source>
</evidence>
<evidence type="ECO:0000256" key="1">
    <source>
        <dbReference type="ARBA" id="ARBA00004610"/>
    </source>
</evidence>
<accession>A0A7R8CBX0</accession>
<evidence type="ECO:0000256" key="8">
    <source>
        <dbReference type="ARBA" id="ARBA00022989"/>
    </source>
</evidence>
<dbReference type="InterPro" id="IPR000990">
    <property type="entry name" value="Innexin"/>
</dbReference>
<evidence type="ECO:0000256" key="7">
    <source>
        <dbReference type="ARBA" id="ARBA00022949"/>
    </source>
</evidence>
<dbReference type="Proteomes" id="UP000675881">
    <property type="component" value="Chromosome 1"/>
</dbReference>
<evidence type="ECO:0000313" key="13">
    <source>
        <dbReference type="EMBL" id="CAF2762225.1"/>
    </source>
</evidence>
<name>A0A7R8CBX0_LEPSM</name>
<dbReference type="EMBL" id="HG994580">
    <property type="protein sequence ID" value="CAF2762225.1"/>
    <property type="molecule type" value="Genomic_DNA"/>
</dbReference>
<evidence type="ECO:0000256" key="5">
    <source>
        <dbReference type="ARBA" id="ARBA00022692"/>
    </source>
</evidence>
<dbReference type="PANTHER" id="PTHR11893">
    <property type="entry name" value="INNEXIN"/>
    <property type="match status" value="1"/>
</dbReference>
<dbReference type="OrthoDB" id="5867527at2759"/>
<comment type="similarity">
    <text evidence="12">Belongs to the pannexin family.</text>
</comment>
<protein>
    <recommendedName>
        <fullName evidence="12">Innexin</fullName>
    </recommendedName>
</protein>
<feature type="transmembrane region" description="Helical" evidence="12">
    <location>
        <begin position="137"/>
        <end position="154"/>
    </location>
</feature>
<comment type="caution">
    <text evidence="12">Lacks conserved residue(s) required for the propagation of feature annotation.</text>
</comment>
<evidence type="ECO:0000256" key="2">
    <source>
        <dbReference type="ARBA" id="ARBA00004651"/>
    </source>
</evidence>
<keyword evidence="4" id="KW-1003">Cell membrane</keyword>
<dbReference type="AlphaFoldDB" id="A0A7R8CBX0"/>
<dbReference type="PRINTS" id="PR01262">
    <property type="entry name" value="INNEXIN"/>
</dbReference>
<evidence type="ECO:0000256" key="4">
    <source>
        <dbReference type="ARBA" id="ARBA00022475"/>
    </source>
</evidence>
<dbReference type="PROSITE" id="PS51013">
    <property type="entry name" value="PANNEXIN"/>
    <property type="match status" value="1"/>
</dbReference>
<evidence type="ECO:0000256" key="12">
    <source>
        <dbReference type="RuleBase" id="RU010713"/>
    </source>
</evidence>
<organism evidence="13 14">
    <name type="scientific">Lepeophtheirus salmonis</name>
    <name type="common">Salmon louse</name>
    <name type="synonym">Caligus salmonis</name>
    <dbReference type="NCBI Taxonomy" id="72036"/>
    <lineage>
        <taxon>Eukaryota</taxon>
        <taxon>Metazoa</taxon>
        <taxon>Ecdysozoa</taxon>
        <taxon>Arthropoda</taxon>
        <taxon>Crustacea</taxon>
        <taxon>Multicrustacea</taxon>
        <taxon>Hexanauplia</taxon>
        <taxon>Copepoda</taxon>
        <taxon>Siphonostomatoida</taxon>
        <taxon>Caligidae</taxon>
        <taxon>Lepeophtheirus</taxon>
    </lineage>
</organism>
<dbReference type="GO" id="GO:0034220">
    <property type="term" value="P:monoatomic ion transmembrane transport"/>
    <property type="evidence" value="ECO:0007669"/>
    <property type="project" value="UniProtKB-KW"/>
</dbReference>